<evidence type="ECO:0000256" key="3">
    <source>
        <dbReference type="ARBA" id="ARBA00022490"/>
    </source>
</evidence>
<dbReference type="SUPFAM" id="SSF48371">
    <property type="entry name" value="ARM repeat"/>
    <property type="match status" value="1"/>
</dbReference>
<accession>A9V335</accession>
<dbReference type="EMBL" id="CH991556">
    <property type="protein sequence ID" value="EDQ87991.1"/>
    <property type="molecule type" value="Genomic_DNA"/>
</dbReference>
<reference evidence="12 13" key="1">
    <citation type="journal article" date="2008" name="Nature">
        <title>The genome of the choanoflagellate Monosiga brevicollis and the origin of metazoans.</title>
        <authorList>
            <consortium name="JGI Sequencing"/>
            <person name="King N."/>
            <person name="Westbrook M.J."/>
            <person name="Young S.L."/>
            <person name="Kuo A."/>
            <person name="Abedin M."/>
            <person name="Chapman J."/>
            <person name="Fairclough S."/>
            <person name="Hellsten U."/>
            <person name="Isogai Y."/>
            <person name="Letunic I."/>
            <person name="Marr M."/>
            <person name="Pincus D."/>
            <person name="Putnam N."/>
            <person name="Rokas A."/>
            <person name="Wright K.J."/>
            <person name="Zuzow R."/>
            <person name="Dirks W."/>
            <person name="Good M."/>
            <person name="Goodstein D."/>
            <person name="Lemons D."/>
            <person name="Li W."/>
            <person name="Lyons J.B."/>
            <person name="Morris A."/>
            <person name="Nichols S."/>
            <person name="Richter D.J."/>
            <person name="Salamov A."/>
            <person name="Bork P."/>
            <person name="Lim W.A."/>
            <person name="Manning G."/>
            <person name="Miller W.T."/>
            <person name="McGinnis W."/>
            <person name="Shapiro H."/>
            <person name="Tjian R."/>
            <person name="Grigoriev I.V."/>
            <person name="Rokhsar D."/>
        </authorList>
    </citation>
    <scope>NUCLEOTIDE SEQUENCE [LARGE SCALE GENOMIC DNA]</scope>
    <source>
        <strain evidence="13">MX1 / ATCC 50154</strain>
    </source>
</reference>
<dbReference type="Pfam" id="PF09127">
    <property type="entry name" value="Leuk-A4-hydro_C"/>
    <property type="match status" value="1"/>
</dbReference>
<dbReference type="PANTHER" id="PTHR45726:SF3">
    <property type="entry name" value="LEUKOTRIENE A-4 HYDROLASE"/>
    <property type="match status" value="1"/>
</dbReference>
<dbReference type="SUPFAM" id="SSF55486">
    <property type="entry name" value="Metalloproteases ('zincins'), catalytic domain"/>
    <property type="match status" value="1"/>
</dbReference>
<dbReference type="Pfam" id="PF17900">
    <property type="entry name" value="Peptidase_M1_N"/>
    <property type="match status" value="1"/>
</dbReference>
<dbReference type="GO" id="GO:0008270">
    <property type="term" value="F:zinc ion binding"/>
    <property type="evidence" value="ECO:0007669"/>
    <property type="project" value="InterPro"/>
</dbReference>
<evidence type="ECO:0000256" key="10">
    <source>
        <dbReference type="PIRSR" id="PIRSR634015-3"/>
    </source>
</evidence>
<sequence length="462" mass="51874">MVPCQDTPSSKCTYSASVRVPRPLQALMSAKLVGEAQTGNDVIYKFEQPVAVPTYLIAIVVGKLESRDISPRCRVWSEHESIEASAKEFEDMEQMLQAAEDLLGPYVWERYDLLVLPPSFPYGGMENPMLTFVTPTLLAGDKSLTSVVIHEITHSWTGNLVTSATWEHFWLNEGFTVFCERKIVGALHGEPARQFSSIGGLKSLRDSIDVFGETNPLTALCPKIDEATDPDDAFSSVPYEKGSNLLYYIETLVGGPAQMDPFLKAYIKQFSHKSITTDDFKTFLYSFFADKKEVLDNIDWESWFNTPGMPPVENQFDNALGAEATALADQLLADKAVEGCQEKFAQLNSNQVCTLLDRLLTSKKADVALLQAMDKVLKLGASQNSEIRFRWLRLALQCNWEEQYSEVVKFATEQGRMKFVRPLYRELSQAKNGAELARKTFEEHRATYHNIAATMVAKDLKL</sequence>
<dbReference type="MEROPS" id="M01.A32"/>
<keyword evidence="6" id="KW-0378">Hydrolase</keyword>
<dbReference type="AlphaFoldDB" id="A9V335"/>
<dbReference type="PANTHER" id="PTHR45726">
    <property type="entry name" value="LEUKOTRIENE A-4 HYDROLASE"/>
    <property type="match status" value="1"/>
</dbReference>
<keyword evidence="3" id="KW-0963">Cytoplasm</keyword>
<name>A9V335_MONBE</name>
<comment type="subcellular location">
    <subcellularLocation>
        <location evidence="1">Cytoplasm</location>
    </subcellularLocation>
</comment>
<dbReference type="InterPro" id="IPR038502">
    <property type="entry name" value="M1_LTA-4_hydro/amino_C_sf"/>
</dbReference>
<dbReference type="InterPro" id="IPR049980">
    <property type="entry name" value="LTA4H_cat"/>
</dbReference>
<keyword evidence="5 10" id="KW-0479">Metal-binding</keyword>
<dbReference type="InterPro" id="IPR001930">
    <property type="entry name" value="Peptidase_M1"/>
</dbReference>
<evidence type="ECO:0000256" key="9">
    <source>
        <dbReference type="PIRSR" id="PIRSR634015-1"/>
    </source>
</evidence>
<feature type="active site" description="Proton acceptor" evidence="9">
    <location>
        <position position="151"/>
    </location>
</feature>
<dbReference type="RefSeq" id="XP_001747067.1">
    <property type="nucleotide sequence ID" value="XM_001747015.1"/>
</dbReference>
<dbReference type="Gene3D" id="1.25.40.320">
    <property type="entry name" value="Peptidase M1, leukotriene A4 hydrolase/aminopeptidase C-terminal domain"/>
    <property type="match status" value="1"/>
</dbReference>
<dbReference type="KEGG" id="mbr:MONBRDRAFT_33026"/>
<dbReference type="Gene3D" id="3.30.2010.30">
    <property type="match status" value="1"/>
</dbReference>
<proteinExistence type="inferred from homology"/>
<evidence type="ECO:0000259" key="11">
    <source>
        <dbReference type="SMART" id="SM01263"/>
    </source>
</evidence>
<feature type="binding site" evidence="10">
    <location>
        <position position="154"/>
    </location>
    <ligand>
        <name>Zn(2+)</name>
        <dbReference type="ChEBI" id="CHEBI:29105"/>
        <note>catalytic</note>
    </ligand>
</feature>
<feature type="binding site" evidence="10">
    <location>
        <position position="150"/>
    </location>
    <ligand>
        <name>Zn(2+)</name>
        <dbReference type="ChEBI" id="CHEBI:29105"/>
        <note>catalytic</note>
    </ligand>
</feature>
<dbReference type="GO" id="GO:0070006">
    <property type="term" value="F:metalloaminopeptidase activity"/>
    <property type="evidence" value="ECO:0007669"/>
    <property type="project" value="UniProtKB-ARBA"/>
</dbReference>
<dbReference type="Gene3D" id="1.10.390.10">
    <property type="entry name" value="Neutral Protease Domain 2"/>
    <property type="match status" value="1"/>
</dbReference>
<dbReference type="GeneID" id="5892273"/>
<comment type="similarity">
    <text evidence="2">Belongs to the peptidase M1 family.</text>
</comment>
<dbReference type="GO" id="GO:0004177">
    <property type="term" value="F:aminopeptidase activity"/>
    <property type="evidence" value="ECO:0000318"/>
    <property type="project" value="GO_Central"/>
</dbReference>
<feature type="domain" description="Peptidase M1 leukotriene A4 hydrolase/aminopeptidase C-terminal" evidence="11">
    <location>
        <begin position="326"/>
        <end position="460"/>
    </location>
</feature>
<dbReference type="eggNOG" id="KOG1047">
    <property type="taxonomic scope" value="Eukaryota"/>
</dbReference>
<evidence type="ECO:0000256" key="7">
    <source>
        <dbReference type="ARBA" id="ARBA00022833"/>
    </source>
</evidence>
<feature type="active site" description="Proton donor" evidence="9">
    <location>
        <position position="239"/>
    </location>
</feature>
<feature type="binding site" evidence="10">
    <location>
        <position position="173"/>
    </location>
    <ligand>
        <name>Zn(2+)</name>
        <dbReference type="ChEBI" id="CHEBI:29105"/>
        <note>catalytic</note>
    </ligand>
</feature>
<dbReference type="InterPro" id="IPR015211">
    <property type="entry name" value="Peptidase_M1_C"/>
</dbReference>
<dbReference type="InterPro" id="IPR034015">
    <property type="entry name" value="M1_LTA4H"/>
</dbReference>
<dbReference type="FunCoup" id="A9V335">
    <property type="interactions" value="1223"/>
</dbReference>
<dbReference type="GO" id="GO:0004301">
    <property type="term" value="F:epoxide hydrolase activity"/>
    <property type="evidence" value="ECO:0000318"/>
    <property type="project" value="GO_Central"/>
</dbReference>
<dbReference type="InParanoid" id="A9V335"/>
<keyword evidence="4" id="KW-0645">Protease</keyword>
<dbReference type="FunFam" id="1.10.390.10:FF:000003">
    <property type="entry name" value="Leukotriene A(4) hydrolase"/>
    <property type="match status" value="1"/>
</dbReference>
<dbReference type="OMA" id="CTALQWM"/>
<keyword evidence="13" id="KW-1185">Reference proteome</keyword>
<dbReference type="Pfam" id="PF01433">
    <property type="entry name" value="Peptidase_M1"/>
    <property type="match status" value="1"/>
</dbReference>
<dbReference type="FunFam" id="1.25.40.320:FF:000001">
    <property type="entry name" value="Leukotriene A(4) hydrolase"/>
    <property type="match status" value="1"/>
</dbReference>
<evidence type="ECO:0000313" key="13">
    <source>
        <dbReference type="Proteomes" id="UP000001357"/>
    </source>
</evidence>
<evidence type="ECO:0000256" key="1">
    <source>
        <dbReference type="ARBA" id="ARBA00004496"/>
    </source>
</evidence>
<evidence type="ECO:0000256" key="2">
    <source>
        <dbReference type="ARBA" id="ARBA00010136"/>
    </source>
</evidence>
<evidence type="ECO:0000313" key="12">
    <source>
        <dbReference type="EMBL" id="EDQ87991.1"/>
    </source>
</evidence>
<dbReference type="InterPro" id="IPR027268">
    <property type="entry name" value="Peptidase_M4/M1_CTD_sf"/>
</dbReference>
<dbReference type="CDD" id="cd09599">
    <property type="entry name" value="M1_LTA4H"/>
    <property type="match status" value="1"/>
</dbReference>
<keyword evidence="8" id="KW-0482">Metalloprotease</keyword>
<dbReference type="InterPro" id="IPR045357">
    <property type="entry name" value="Aminopeptidase_N-like_N"/>
</dbReference>
<comment type="cofactor">
    <cofactor evidence="10">
        <name>Zn(2+)</name>
        <dbReference type="ChEBI" id="CHEBI:29105"/>
    </cofactor>
    <text evidence="10">Binds 1 zinc ion per subunit.</text>
</comment>
<dbReference type="InterPro" id="IPR016024">
    <property type="entry name" value="ARM-type_fold"/>
</dbReference>
<dbReference type="Proteomes" id="UP000001357">
    <property type="component" value="Unassembled WGS sequence"/>
</dbReference>
<dbReference type="SMART" id="SM01263">
    <property type="entry name" value="Leuk-A4-hydro_C"/>
    <property type="match status" value="1"/>
</dbReference>
<dbReference type="GO" id="GO:0043171">
    <property type="term" value="P:peptide catabolic process"/>
    <property type="evidence" value="ECO:0000318"/>
    <property type="project" value="GO_Central"/>
</dbReference>
<evidence type="ECO:0000256" key="4">
    <source>
        <dbReference type="ARBA" id="ARBA00022670"/>
    </source>
</evidence>
<dbReference type="STRING" id="81824.A9V335"/>
<dbReference type="Gene3D" id="2.60.40.1730">
    <property type="entry name" value="tricorn interacting facor f3 domain"/>
    <property type="match status" value="1"/>
</dbReference>
<organism evidence="12 13">
    <name type="scientific">Monosiga brevicollis</name>
    <name type="common">Choanoflagellate</name>
    <dbReference type="NCBI Taxonomy" id="81824"/>
    <lineage>
        <taxon>Eukaryota</taxon>
        <taxon>Choanoflagellata</taxon>
        <taxon>Craspedida</taxon>
        <taxon>Salpingoecidae</taxon>
        <taxon>Monosiga</taxon>
    </lineage>
</organism>
<dbReference type="PRINTS" id="PR00756">
    <property type="entry name" value="ALADIPTASE"/>
</dbReference>
<keyword evidence="7 10" id="KW-0862">Zinc</keyword>
<evidence type="ECO:0000256" key="6">
    <source>
        <dbReference type="ARBA" id="ARBA00022801"/>
    </source>
</evidence>
<dbReference type="FunFam" id="3.30.2010.30:FF:000001">
    <property type="entry name" value="Leukotriene A(4) hydrolase"/>
    <property type="match status" value="1"/>
</dbReference>
<evidence type="ECO:0000256" key="5">
    <source>
        <dbReference type="ARBA" id="ARBA00022723"/>
    </source>
</evidence>
<dbReference type="SUPFAM" id="SSF63737">
    <property type="entry name" value="Leukotriene A4 hydrolase N-terminal domain"/>
    <property type="match status" value="1"/>
</dbReference>
<dbReference type="InterPro" id="IPR042097">
    <property type="entry name" value="Aminopeptidase_N-like_N_sf"/>
</dbReference>
<dbReference type="GO" id="GO:0005829">
    <property type="term" value="C:cytosol"/>
    <property type="evidence" value="ECO:0000318"/>
    <property type="project" value="GO_Central"/>
</dbReference>
<dbReference type="InterPro" id="IPR014782">
    <property type="entry name" value="Peptidase_M1_dom"/>
</dbReference>
<evidence type="ECO:0000256" key="8">
    <source>
        <dbReference type="ARBA" id="ARBA00023049"/>
    </source>
</evidence>
<dbReference type="GO" id="GO:0006508">
    <property type="term" value="P:proteolysis"/>
    <property type="evidence" value="ECO:0007669"/>
    <property type="project" value="UniProtKB-KW"/>
</dbReference>
<gene>
    <name evidence="12" type="ORF">MONBRDRAFT_33026</name>
</gene>
<protein>
    <recommendedName>
        <fullName evidence="11">Peptidase M1 leukotriene A4 hydrolase/aminopeptidase C-terminal domain-containing protein</fullName>
    </recommendedName>
</protein>